<dbReference type="Proteomes" id="UP000504638">
    <property type="component" value="Unplaced"/>
</dbReference>
<reference evidence="2 4" key="1">
    <citation type="submission" date="2020-01" db="EMBL/GenBank/DDBJ databases">
        <authorList>
            <consortium name="DOE Joint Genome Institute"/>
            <person name="Haridas S."/>
            <person name="Albert R."/>
            <person name="Binder M."/>
            <person name="Bloem J."/>
            <person name="Labutti K."/>
            <person name="Salamov A."/>
            <person name="Andreopoulos B."/>
            <person name="Baker S.E."/>
            <person name="Barry K."/>
            <person name="Bills G."/>
            <person name="Bluhm B.H."/>
            <person name="Cannon C."/>
            <person name="Castanera R."/>
            <person name="Culley D.E."/>
            <person name="Daum C."/>
            <person name="Ezra D."/>
            <person name="Gonzalez J.B."/>
            <person name="Henrissat B."/>
            <person name="Kuo A."/>
            <person name="Liang C."/>
            <person name="Lipzen A."/>
            <person name="Lutzoni F."/>
            <person name="Magnuson J."/>
            <person name="Mondo S."/>
            <person name="Nolan M."/>
            <person name="Ohm R."/>
            <person name="Pangilinan J."/>
            <person name="Park H.-J."/>
            <person name="Ramirez L."/>
            <person name="Alfaro M."/>
            <person name="Sun H."/>
            <person name="Tritt A."/>
            <person name="Yoshinaga Y."/>
            <person name="Zwiers L.-H."/>
            <person name="Turgeon B.G."/>
            <person name="Goodwin S.B."/>
            <person name="Spatafora J.W."/>
            <person name="Crous P.W."/>
            <person name="Grigoriev I.V."/>
        </authorList>
    </citation>
    <scope>NUCLEOTIDE SEQUENCE</scope>
    <source>
        <strain evidence="2 4">CBS 781.70</strain>
    </source>
</reference>
<reference evidence="4" key="3">
    <citation type="submission" date="2025-04" db="UniProtKB">
        <authorList>
            <consortium name="RefSeq"/>
        </authorList>
    </citation>
    <scope>IDENTIFICATION</scope>
    <source>
        <strain evidence="4">CBS 781.70</strain>
    </source>
</reference>
<feature type="compositionally biased region" description="Low complexity" evidence="1">
    <location>
        <begin position="72"/>
        <end position="84"/>
    </location>
</feature>
<evidence type="ECO:0000313" key="2">
    <source>
        <dbReference type="EMBL" id="KAF1812058.1"/>
    </source>
</evidence>
<dbReference type="GeneID" id="54421882"/>
<feature type="compositionally biased region" description="Acidic residues" evidence="1">
    <location>
        <begin position="92"/>
        <end position="106"/>
    </location>
</feature>
<name>A0A6G1G214_9PEZI</name>
<accession>A0A6G1G214</accession>
<dbReference type="RefSeq" id="XP_033533689.1">
    <property type="nucleotide sequence ID" value="XM_033681312.1"/>
</dbReference>
<keyword evidence="3" id="KW-1185">Reference proteome</keyword>
<evidence type="ECO:0000313" key="3">
    <source>
        <dbReference type="Proteomes" id="UP000504638"/>
    </source>
</evidence>
<dbReference type="AlphaFoldDB" id="A0A6G1G214"/>
<proteinExistence type="predicted"/>
<dbReference type="EMBL" id="ML975159">
    <property type="protein sequence ID" value="KAF1812058.1"/>
    <property type="molecule type" value="Genomic_DNA"/>
</dbReference>
<feature type="region of interest" description="Disordered" evidence="1">
    <location>
        <begin position="48"/>
        <end position="106"/>
    </location>
</feature>
<protein>
    <submittedName>
        <fullName evidence="2 4">Uncharacterized protein</fullName>
    </submittedName>
</protein>
<gene>
    <name evidence="2 4" type="ORF">P152DRAFT_474287</name>
</gene>
<organism evidence="2">
    <name type="scientific">Eremomyces bilateralis CBS 781.70</name>
    <dbReference type="NCBI Taxonomy" id="1392243"/>
    <lineage>
        <taxon>Eukaryota</taxon>
        <taxon>Fungi</taxon>
        <taxon>Dikarya</taxon>
        <taxon>Ascomycota</taxon>
        <taxon>Pezizomycotina</taxon>
        <taxon>Dothideomycetes</taxon>
        <taxon>Dothideomycetes incertae sedis</taxon>
        <taxon>Eremomycetales</taxon>
        <taxon>Eremomycetaceae</taxon>
        <taxon>Eremomyces</taxon>
    </lineage>
</organism>
<evidence type="ECO:0000256" key="1">
    <source>
        <dbReference type="SAM" id="MobiDB-lite"/>
    </source>
</evidence>
<reference evidence="4" key="2">
    <citation type="submission" date="2020-04" db="EMBL/GenBank/DDBJ databases">
        <authorList>
            <consortium name="NCBI Genome Project"/>
        </authorList>
    </citation>
    <scope>NUCLEOTIDE SEQUENCE</scope>
    <source>
        <strain evidence="4">CBS 781.70</strain>
    </source>
</reference>
<evidence type="ECO:0000313" key="4">
    <source>
        <dbReference type="RefSeq" id="XP_033533689.1"/>
    </source>
</evidence>
<feature type="compositionally biased region" description="Pro residues" evidence="1">
    <location>
        <begin position="56"/>
        <end position="71"/>
    </location>
</feature>
<sequence length="106" mass="10881">MDLLPPFKAADGSNQITMKSFARGKYQHLLHSGEMRTSGVNPRRALRAATAVSSPSPVPTVPSSPPAPPAPAIASLPPASIPTSDPAGDVVVPEDNEGEDEPDTSG</sequence>